<proteinExistence type="predicted"/>
<keyword evidence="2" id="KW-1185">Reference proteome</keyword>
<accession>A0A3P7GE64</accession>
<sequence length="316" mass="35372">MTAIERFGKGCDQTPNKSLSIQALIKELNACERNSFLRLWISPTDNKGTIQVVCSRSLFVVFDEVIQLIRLPSDVRVIELFAKVEKFTSGRSPFDGLIEGYGKLLLKSNYTTLRMEDEKYRLFDATLRGNVSLDCQSSHVVACVYGPLFQLELVHMSCFPPELPGASEASMPTYASVGGFLVLPILLRTGSCLWRHRYHSRRHCTVWRRVETYTKSLLLGRHLRTPPLPTPLLGGSKNRHNVVASTKEVGALECAKLRRTGWLLSARSLRLEGRIASGRYGDVVRGVLLASLSREKHEPPRPIVAKMLNGAVGYEC</sequence>
<dbReference type="Proteomes" id="UP000274429">
    <property type="component" value="Unassembled WGS sequence"/>
</dbReference>
<evidence type="ECO:0000313" key="2">
    <source>
        <dbReference type="Proteomes" id="UP000274429"/>
    </source>
</evidence>
<protein>
    <submittedName>
        <fullName evidence="1">Uncharacterized protein</fullName>
    </submittedName>
</protein>
<name>A0A3P7GE64_HYDTA</name>
<organism evidence="1 2">
    <name type="scientific">Hydatigena taeniaeformis</name>
    <name type="common">Feline tapeworm</name>
    <name type="synonym">Taenia taeniaeformis</name>
    <dbReference type="NCBI Taxonomy" id="6205"/>
    <lineage>
        <taxon>Eukaryota</taxon>
        <taxon>Metazoa</taxon>
        <taxon>Spiralia</taxon>
        <taxon>Lophotrochozoa</taxon>
        <taxon>Platyhelminthes</taxon>
        <taxon>Cestoda</taxon>
        <taxon>Eucestoda</taxon>
        <taxon>Cyclophyllidea</taxon>
        <taxon>Taeniidae</taxon>
        <taxon>Hydatigera</taxon>
    </lineage>
</organism>
<reference evidence="1 2" key="1">
    <citation type="submission" date="2018-11" db="EMBL/GenBank/DDBJ databases">
        <authorList>
            <consortium name="Pathogen Informatics"/>
        </authorList>
    </citation>
    <scope>NUCLEOTIDE SEQUENCE [LARGE SCALE GENOMIC DNA]</scope>
</reference>
<dbReference type="AlphaFoldDB" id="A0A3P7GE64"/>
<gene>
    <name evidence="1" type="ORF">TTAC_LOCUS2749</name>
</gene>
<dbReference type="EMBL" id="UYWX01001467">
    <property type="protein sequence ID" value="VDM21068.1"/>
    <property type="molecule type" value="Genomic_DNA"/>
</dbReference>
<evidence type="ECO:0000313" key="1">
    <source>
        <dbReference type="EMBL" id="VDM21068.1"/>
    </source>
</evidence>